<keyword evidence="6" id="KW-0175">Coiled coil</keyword>
<evidence type="ECO:0000313" key="9">
    <source>
        <dbReference type="EMBL" id="KAA6415670.1"/>
    </source>
</evidence>
<gene>
    <name evidence="9" type="ORF">FRX48_00388</name>
</gene>
<dbReference type="GO" id="GO:0000981">
    <property type="term" value="F:DNA-binding transcription factor activity, RNA polymerase II-specific"/>
    <property type="evidence" value="ECO:0007669"/>
    <property type="project" value="InterPro"/>
</dbReference>
<keyword evidence="5" id="KW-0539">Nucleus</keyword>
<dbReference type="PANTHER" id="PTHR47540">
    <property type="entry name" value="THIAMINE REPRESSIBLE GENES REGULATORY PROTEIN THI5"/>
    <property type="match status" value="1"/>
</dbReference>
<evidence type="ECO:0000259" key="8">
    <source>
        <dbReference type="PROSITE" id="PS50048"/>
    </source>
</evidence>
<name>A0A5M8Q2N2_9LECA</name>
<comment type="subcellular location">
    <subcellularLocation>
        <location evidence="1">Nucleus</location>
    </subcellularLocation>
</comment>
<dbReference type="GO" id="GO:0005634">
    <property type="term" value="C:nucleus"/>
    <property type="evidence" value="ECO:0007669"/>
    <property type="project" value="UniProtKB-SubCell"/>
</dbReference>
<keyword evidence="4" id="KW-0804">Transcription</keyword>
<dbReference type="GO" id="GO:0045944">
    <property type="term" value="P:positive regulation of transcription by RNA polymerase II"/>
    <property type="evidence" value="ECO:0007669"/>
    <property type="project" value="TreeGrafter"/>
</dbReference>
<dbReference type="PANTHER" id="PTHR47540:SF4">
    <property type="entry name" value="TRANSCRIPTION FACTOR RGLT"/>
    <property type="match status" value="1"/>
</dbReference>
<reference evidence="9 10" key="1">
    <citation type="submission" date="2019-09" db="EMBL/GenBank/DDBJ databases">
        <title>The hologenome of the rock-dwelling lichen Lasallia pustulata.</title>
        <authorList>
            <person name="Greshake Tzovaras B."/>
            <person name="Segers F."/>
            <person name="Bicker A."/>
            <person name="Dal Grande F."/>
            <person name="Otte J."/>
            <person name="Hankeln T."/>
            <person name="Schmitt I."/>
            <person name="Ebersberger I."/>
        </authorList>
    </citation>
    <scope>NUCLEOTIDE SEQUENCE [LARGE SCALE GENOMIC DNA]</scope>
    <source>
        <strain evidence="9">A1-1</strain>
    </source>
</reference>
<dbReference type="GO" id="GO:0008270">
    <property type="term" value="F:zinc ion binding"/>
    <property type="evidence" value="ECO:0007669"/>
    <property type="project" value="InterPro"/>
</dbReference>
<dbReference type="Pfam" id="PF00172">
    <property type="entry name" value="Zn_clus"/>
    <property type="match status" value="1"/>
</dbReference>
<organism evidence="9 10">
    <name type="scientific">Lasallia pustulata</name>
    <dbReference type="NCBI Taxonomy" id="136370"/>
    <lineage>
        <taxon>Eukaryota</taxon>
        <taxon>Fungi</taxon>
        <taxon>Dikarya</taxon>
        <taxon>Ascomycota</taxon>
        <taxon>Pezizomycotina</taxon>
        <taxon>Lecanoromycetes</taxon>
        <taxon>OSLEUM clade</taxon>
        <taxon>Umbilicariomycetidae</taxon>
        <taxon>Umbilicariales</taxon>
        <taxon>Umbilicariaceae</taxon>
        <taxon>Lasallia</taxon>
    </lineage>
</organism>
<dbReference type="SMART" id="SM00066">
    <property type="entry name" value="GAL4"/>
    <property type="match status" value="1"/>
</dbReference>
<dbReference type="SUPFAM" id="SSF57701">
    <property type="entry name" value="Zn2/Cys6 DNA-binding domain"/>
    <property type="match status" value="1"/>
</dbReference>
<dbReference type="PROSITE" id="PS00463">
    <property type="entry name" value="ZN2_CY6_FUNGAL_1"/>
    <property type="match status" value="1"/>
</dbReference>
<dbReference type="CDD" id="cd00067">
    <property type="entry name" value="GAL4"/>
    <property type="match status" value="1"/>
</dbReference>
<sequence>MLHGSHLTEYRCCSRCRSHCKILQEGTAAVSWSSISPCGVPVESLCLFILENIGTNLYILSRWPVVDFAQQLACRPGKMFGTWKVDSQQKEPQFVQYANAASAINTNSWNCPHIACDICRSRKLKCSGEPTGCKRCRSMRISCTYPSAQETRRRKRNSQPAEARQPSKPALGSRKASEATITSQHALGPVDQTTKDDVMEEYGQDSLVNWLTPTDSSVTSPQKEGRTSAQDWSNMLNDIDNFTDAWSHLPGEIPTPDEFSISMLNTANDSSTTSADRAPTQPIQVHHFSGTPSSTPLGPTDFDLESPLPAQKVSLIPQSASANSTQARIVDLDDDGSCQCLKLAACLLEELSTQIACVTTTMMDELLSQYEAATRKVSHLLRCSKCASHSENIMLLAMIGQHICTICEKVTYGYLHQSGSKTHDMWFGSYKIKAESEKNHLLKSLILLELKDFSSLLDKLKVRAASLKAQMALLQEAERKVQKLGWLIKRSDKSMEDTSLVS</sequence>
<evidence type="ECO:0000256" key="3">
    <source>
        <dbReference type="ARBA" id="ARBA00023125"/>
    </source>
</evidence>
<feature type="region of interest" description="Disordered" evidence="7">
    <location>
        <begin position="147"/>
        <end position="195"/>
    </location>
</feature>
<dbReference type="InterPro" id="IPR036864">
    <property type="entry name" value="Zn2-C6_fun-type_DNA-bd_sf"/>
</dbReference>
<proteinExistence type="predicted"/>
<keyword evidence="2" id="KW-0805">Transcription regulation</keyword>
<evidence type="ECO:0000256" key="5">
    <source>
        <dbReference type="ARBA" id="ARBA00023242"/>
    </source>
</evidence>
<feature type="coiled-coil region" evidence="6">
    <location>
        <begin position="450"/>
        <end position="477"/>
    </location>
</feature>
<dbReference type="PROSITE" id="PS50048">
    <property type="entry name" value="ZN2_CY6_FUNGAL_2"/>
    <property type="match status" value="1"/>
</dbReference>
<evidence type="ECO:0000256" key="7">
    <source>
        <dbReference type="SAM" id="MobiDB-lite"/>
    </source>
</evidence>
<dbReference type="EMBL" id="VXIT01000001">
    <property type="protein sequence ID" value="KAA6415670.1"/>
    <property type="molecule type" value="Genomic_DNA"/>
</dbReference>
<dbReference type="GO" id="GO:0043565">
    <property type="term" value="F:sequence-specific DNA binding"/>
    <property type="evidence" value="ECO:0007669"/>
    <property type="project" value="TreeGrafter"/>
</dbReference>
<keyword evidence="3" id="KW-0238">DNA-binding</keyword>
<evidence type="ECO:0000256" key="4">
    <source>
        <dbReference type="ARBA" id="ARBA00023163"/>
    </source>
</evidence>
<dbReference type="OrthoDB" id="10261408at2759"/>
<evidence type="ECO:0000256" key="1">
    <source>
        <dbReference type="ARBA" id="ARBA00004123"/>
    </source>
</evidence>
<dbReference type="InterPro" id="IPR001138">
    <property type="entry name" value="Zn2Cys6_DnaBD"/>
</dbReference>
<evidence type="ECO:0000256" key="2">
    <source>
        <dbReference type="ARBA" id="ARBA00023015"/>
    </source>
</evidence>
<feature type="domain" description="Zn(2)-C6 fungal-type" evidence="8">
    <location>
        <begin position="115"/>
        <end position="145"/>
    </location>
</feature>
<evidence type="ECO:0000313" key="10">
    <source>
        <dbReference type="Proteomes" id="UP000324767"/>
    </source>
</evidence>
<evidence type="ECO:0000256" key="6">
    <source>
        <dbReference type="SAM" id="Coils"/>
    </source>
</evidence>
<dbReference type="AlphaFoldDB" id="A0A5M8Q2N2"/>
<feature type="region of interest" description="Disordered" evidence="7">
    <location>
        <begin position="207"/>
        <end position="229"/>
    </location>
</feature>
<protein>
    <recommendedName>
        <fullName evidence="8">Zn(2)-C6 fungal-type domain-containing protein</fullName>
    </recommendedName>
</protein>
<dbReference type="Proteomes" id="UP000324767">
    <property type="component" value="Unassembled WGS sequence"/>
</dbReference>
<dbReference type="InterPro" id="IPR051711">
    <property type="entry name" value="Stress_Response_Reg"/>
</dbReference>
<accession>A0A5M8Q2N2</accession>
<dbReference type="Gene3D" id="4.10.240.10">
    <property type="entry name" value="Zn(2)-C6 fungal-type DNA-binding domain"/>
    <property type="match status" value="1"/>
</dbReference>
<comment type="caution">
    <text evidence="9">The sequence shown here is derived from an EMBL/GenBank/DDBJ whole genome shotgun (WGS) entry which is preliminary data.</text>
</comment>